<accession>A0A3S9PW64</accession>
<dbReference type="KEGG" id="flh:EJ997_03400"/>
<dbReference type="Proteomes" id="UP000280344">
    <property type="component" value="Chromosome"/>
</dbReference>
<evidence type="ECO:0000256" key="1">
    <source>
        <dbReference type="ARBA" id="ARBA00003469"/>
    </source>
</evidence>
<reference evidence="14 15" key="1">
    <citation type="submission" date="2018-12" db="EMBL/GenBank/DDBJ databases">
        <title>Complete genome sequence of Flaviflexus sp. H23T48.</title>
        <authorList>
            <person name="Bae J.-W."/>
            <person name="Lee J.-Y."/>
        </authorList>
    </citation>
    <scope>NUCLEOTIDE SEQUENCE [LARGE SCALE GENOMIC DNA]</scope>
    <source>
        <strain evidence="14 15">H23T48</strain>
    </source>
</reference>
<dbReference type="Pfam" id="PF09084">
    <property type="entry name" value="NMT1"/>
    <property type="match status" value="1"/>
</dbReference>
<dbReference type="GO" id="GO:0016740">
    <property type="term" value="F:transferase activity"/>
    <property type="evidence" value="ECO:0007669"/>
    <property type="project" value="UniProtKB-KW"/>
</dbReference>
<evidence type="ECO:0000256" key="3">
    <source>
        <dbReference type="ARBA" id="ARBA00009406"/>
    </source>
</evidence>
<evidence type="ECO:0000259" key="13">
    <source>
        <dbReference type="Pfam" id="PF09084"/>
    </source>
</evidence>
<keyword evidence="8" id="KW-0784">Thiamine biosynthesis</keyword>
<protein>
    <recommendedName>
        <fullName evidence="10">Thiamine pyrimidine synthase</fullName>
    </recommendedName>
</protein>
<comment type="catalytic activity">
    <reaction evidence="11">
        <text>N(6)-(pyridoxal phosphate)-L-lysyl-[4-amino-5-hydroxymethyl-2-methylpyrimidine phosphate synthase] + L-histidyl-[4-amino-5-hydroxymethyl-2-methylpyrimidine phosphate synthase] + 2 Fe(3+) + 4 H2O = L-lysyl-[4-amino-5-hydroxymethyl-2-methylpyrimidine phosphate synthase] + (2S)-2-amino-5-hydroxy-4-oxopentanoyl-[4-amino-5-hydroxymethyl-2-methylpyrimidine phosphate synthase] + 4-amino-2-methyl-5-(phosphooxymethyl)pyrimidine + 3-oxopropanoate + 2 Fe(2+) + 2 H(+)</text>
        <dbReference type="Rhea" id="RHEA:65756"/>
        <dbReference type="Rhea" id="RHEA-COMP:16892"/>
        <dbReference type="Rhea" id="RHEA-COMP:16893"/>
        <dbReference type="Rhea" id="RHEA-COMP:16894"/>
        <dbReference type="Rhea" id="RHEA-COMP:16895"/>
        <dbReference type="ChEBI" id="CHEBI:15377"/>
        <dbReference type="ChEBI" id="CHEBI:15378"/>
        <dbReference type="ChEBI" id="CHEBI:29033"/>
        <dbReference type="ChEBI" id="CHEBI:29034"/>
        <dbReference type="ChEBI" id="CHEBI:29969"/>
        <dbReference type="ChEBI" id="CHEBI:29979"/>
        <dbReference type="ChEBI" id="CHEBI:33190"/>
        <dbReference type="ChEBI" id="CHEBI:58354"/>
        <dbReference type="ChEBI" id="CHEBI:143915"/>
        <dbReference type="ChEBI" id="CHEBI:157692"/>
    </reaction>
    <physiologicalReaction direction="left-to-right" evidence="11">
        <dbReference type="Rhea" id="RHEA:65757"/>
    </physiologicalReaction>
</comment>
<dbReference type="PROSITE" id="PS51257">
    <property type="entry name" value="PROKAR_LIPOPROTEIN"/>
    <property type="match status" value="1"/>
</dbReference>
<feature type="signal peptide" evidence="12">
    <location>
        <begin position="1"/>
        <end position="23"/>
    </location>
</feature>
<comment type="function">
    <text evidence="1">Responsible for the formation of the pyrimidine heterocycle in the thiamine biosynthesis pathway. Catalyzes the formation of hydroxymethylpyrimidine phosphate (HMP-P) from histidine and pyridoxal phosphate (PLP). The protein uses PLP and the active site histidine to form HMP-P, generating an inactive enzyme. The enzyme can only undergo a single turnover, which suggests it is a suicide enzyme.</text>
</comment>
<keyword evidence="5" id="KW-0808">Transferase</keyword>
<organism evidence="14 15">
    <name type="scientific">Flaviflexus ciconiae</name>
    <dbReference type="NCBI Taxonomy" id="2496867"/>
    <lineage>
        <taxon>Bacteria</taxon>
        <taxon>Bacillati</taxon>
        <taxon>Actinomycetota</taxon>
        <taxon>Actinomycetes</taxon>
        <taxon>Actinomycetales</taxon>
        <taxon>Actinomycetaceae</taxon>
        <taxon>Flaviflexus</taxon>
    </lineage>
</organism>
<gene>
    <name evidence="14" type="ORF">EJ997_03400</name>
</gene>
<dbReference type="PANTHER" id="PTHR31528:SF1">
    <property type="entry name" value="4-AMINO-5-HYDROXYMETHYL-2-METHYLPYRIMIDINE PHOSPHATE SYNTHASE THI11-RELATED"/>
    <property type="match status" value="1"/>
</dbReference>
<feature type="chain" id="PRO_5038464721" description="Thiamine pyrimidine synthase" evidence="12">
    <location>
        <begin position="24"/>
        <end position="325"/>
    </location>
</feature>
<keyword evidence="6" id="KW-0479">Metal-binding</keyword>
<evidence type="ECO:0000256" key="4">
    <source>
        <dbReference type="ARBA" id="ARBA00011738"/>
    </source>
</evidence>
<evidence type="ECO:0000256" key="2">
    <source>
        <dbReference type="ARBA" id="ARBA00004948"/>
    </source>
</evidence>
<evidence type="ECO:0000256" key="8">
    <source>
        <dbReference type="ARBA" id="ARBA00022977"/>
    </source>
</evidence>
<keyword evidence="12" id="KW-0732">Signal</keyword>
<dbReference type="PANTHER" id="PTHR31528">
    <property type="entry name" value="4-AMINO-5-HYDROXYMETHYL-2-METHYLPYRIMIDINE PHOSPHATE SYNTHASE THI11-RELATED"/>
    <property type="match status" value="1"/>
</dbReference>
<evidence type="ECO:0000256" key="5">
    <source>
        <dbReference type="ARBA" id="ARBA00022679"/>
    </source>
</evidence>
<keyword evidence="9" id="KW-0408">Iron</keyword>
<keyword evidence="7" id="KW-0663">Pyridoxal phosphate</keyword>
<comment type="pathway">
    <text evidence="2">Cofactor biosynthesis; thiamine diphosphate biosynthesis.</text>
</comment>
<keyword evidence="15" id="KW-1185">Reference proteome</keyword>
<evidence type="ECO:0000256" key="11">
    <source>
        <dbReference type="ARBA" id="ARBA00048179"/>
    </source>
</evidence>
<dbReference type="AlphaFoldDB" id="A0A3S9PW64"/>
<dbReference type="EMBL" id="CP034593">
    <property type="protein sequence ID" value="AZQ76532.1"/>
    <property type="molecule type" value="Genomic_DNA"/>
</dbReference>
<evidence type="ECO:0000256" key="12">
    <source>
        <dbReference type="SAM" id="SignalP"/>
    </source>
</evidence>
<evidence type="ECO:0000256" key="7">
    <source>
        <dbReference type="ARBA" id="ARBA00022898"/>
    </source>
</evidence>
<evidence type="ECO:0000313" key="14">
    <source>
        <dbReference type="EMBL" id="AZQ76532.1"/>
    </source>
</evidence>
<proteinExistence type="inferred from homology"/>
<dbReference type="GO" id="GO:0046872">
    <property type="term" value="F:metal ion binding"/>
    <property type="evidence" value="ECO:0007669"/>
    <property type="project" value="UniProtKB-KW"/>
</dbReference>
<name>A0A3S9PW64_9ACTO</name>
<feature type="domain" description="SsuA/THI5-like" evidence="13">
    <location>
        <begin position="43"/>
        <end position="251"/>
    </location>
</feature>
<dbReference type="OrthoDB" id="7808807at2"/>
<comment type="similarity">
    <text evidence="3">Belongs to the NMT1/THI5 family.</text>
</comment>
<dbReference type="InterPro" id="IPR027939">
    <property type="entry name" value="NMT1/THI5"/>
</dbReference>
<dbReference type="GO" id="GO:0009228">
    <property type="term" value="P:thiamine biosynthetic process"/>
    <property type="evidence" value="ECO:0007669"/>
    <property type="project" value="UniProtKB-KW"/>
</dbReference>
<dbReference type="RefSeq" id="WP_126703340.1">
    <property type="nucleotide sequence ID" value="NZ_CP034593.1"/>
</dbReference>
<evidence type="ECO:0000256" key="10">
    <source>
        <dbReference type="ARBA" id="ARBA00033171"/>
    </source>
</evidence>
<evidence type="ECO:0000256" key="6">
    <source>
        <dbReference type="ARBA" id="ARBA00022723"/>
    </source>
</evidence>
<evidence type="ECO:0000313" key="15">
    <source>
        <dbReference type="Proteomes" id="UP000280344"/>
    </source>
</evidence>
<dbReference type="InterPro" id="IPR015168">
    <property type="entry name" value="SsuA/THI5"/>
</dbReference>
<sequence length="325" mass="35062">MKKTGLKKLVAAFATVSMLAACGGGDEEDSTITVGLTYIPDVQFFPFYVAVENGYFESAGVEVDIRHHGAQESLFTALATGEEDVVFVSGDEVLFARAEGMDVTSIMTLFSEYPSTLIVPQDSDIETPADLEGRSVGLPGEYGSNYFGLLAMIDAYDLENVEVESIGFTQMAALSRGDVDSVIGFVNNDAVAMESQGFDVRTIDLAPDLPLIGPGLAVMEENLGENEDEHRAIMAGLQKAVEFAEENPEEALDIVTKYVPSMTDPEVREAATLTFNATLPLYVGDGKVGTQDVERWEDMSEFMVDAGLIEELVPVDEVMTTEITG</sequence>
<dbReference type="SUPFAM" id="SSF53850">
    <property type="entry name" value="Periplasmic binding protein-like II"/>
    <property type="match status" value="1"/>
</dbReference>
<evidence type="ECO:0000256" key="9">
    <source>
        <dbReference type="ARBA" id="ARBA00023004"/>
    </source>
</evidence>
<dbReference type="Gene3D" id="3.40.190.10">
    <property type="entry name" value="Periplasmic binding protein-like II"/>
    <property type="match status" value="2"/>
</dbReference>
<comment type="subunit">
    <text evidence="4">Homodimer.</text>
</comment>